<dbReference type="GeneID" id="105176629"/>
<evidence type="ECO:0000313" key="3">
    <source>
        <dbReference type="Proteomes" id="UP000504604"/>
    </source>
</evidence>
<feature type="chain" id="PRO_5027087820" evidence="2">
    <location>
        <begin position="23"/>
        <end position="167"/>
    </location>
</feature>
<dbReference type="RefSeq" id="XP_011097803.1">
    <property type="nucleotide sequence ID" value="XM_011099501.1"/>
</dbReference>
<dbReference type="Proteomes" id="UP000504604">
    <property type="component" value="Linkage group LG14"/>
</dbReference>
<keyword evidence="3" id="KW-1185">Reference proteome</keyword>
<evidence type="ECO:0000313" key="4">
    <source>
        <dbReference type="RefSeq" id="XP_011097803.1"/>
    </source>
</evidence>
<feature type="compositionally biased region" description="Acidic residues" evidence="1">
    <location>
        <begin position="70"/>
        <end position="79"/>
    </location>
</feature>
<keyword evidence="2" id="KW-0732">Signal</keyword>
<dbReference type="Gramene" id="SIN_1003098.t">
    <property type="protein sequence ID" value="SIN_1003098.t.cds1"/>
    <property type="gene ID" value="SIN_1003098"/>
</dbReference>
<dbReference type="InParanoid" id="A0A6I9U9X4"/>
<protein>
    <submittedName>
        <fullName evidence="4">Uncharacterized protein LOC105176629</fullName>
    </submittedName>
</protein>
<dbReference type="OrthoDB" id="912740at2759"/>
<proteinExistence type="predicted"/>
<feature type="region of interest" description="Disordered" evidence="1">
    <location>
        <begin position="35"/>
        <end position="81"/>
    </location>
</feature>
<accession>A0A6I9U9X4</accession>
<evidence type="ECO:0000256" key="1">
    <source>
        <dbReference type="SAM" id="MobiDB-lite"/>
    </source>
</evidence>
<dbReference type="KEGG" id="sind:105176629"/>
<name>A0A6I9U9X4_SESIN</name>
<dbReference type="AlphaFoldDB" id="A0A6I9U9X4"/>
<gene>
    <name evidence="4" type="primary">LOC105176629</name>
</gene>
<reference evidence="4" key="1">
    <citation type="submission" date="2025-08" db="UniProtKB">
        <authorList>
            <consortium name="RefSeq"/>
        </authorList>
    </citation>
    <scope>IDENTIFICATION</scope>
</reference>
<dbReference type="PANTHER" id="PTHR34947:SF3">
    <property type="entry name" value="TRANSMEMBRANE PROTEIN"/>
    <property type="match status" value="1"/>
</dbReference>
<feature type="compositionally biased region" description="Polar residues" evidence="1">
    <location>
        <begin position="38"/>
        <end position="52"/>
    </location>
</feature>
<dbReference type="PANTHER" id="PTHR34947">
    <property type="entry name" value="TRANSMEMBRANE PROTEIN"/>
    <property type="match status" value="1"/>
</dbReference>
<feature type="signal peptide" evidence="2">
    <location>
        <begin position="1"/>
        <end position="22"/>
    </location>
</feature>
<organism evidence="3 4">
    <name type="scientific">Sesamum indicum</name>
    <name type="common">Oriental sesame</name>
    <name type="synonym">Sesamum orientale</name>
    <dbReference type="NCBI Taxonomy" id="4182"/>
    <lineage>
        <taxon>Eukaryota</taxon>
        <taxon>Viridiplantae</taxon>
        <taxon>Streptophyta</taxon>
        <taxon>Embryophyta</taxon>
        <taxon>Tracheophyta</taxon>
        <taxon>Spermatophyta</taxon>
        <taxon>Magnoliopsida</taxon>
        <taxon>eudicotyledons</taxon>
        <taxon>Gunneridae</taxon>
        <taxon>Pentapetalae</taxon>
        <taxon>asterids</taxon>
        <taxon>lamiids</taxon>
        <taxon>Lamiales</taxon>
        <taxon>Pedaliaceae</taxon>
        <taxon>Sesamum</taxon>
    </lineage>
</organism>
<sequence length="167" mass="18575">MNKNYLFLICNGLLVFLAKTSGSDVGSLPDFGLDDMSQKSSGDGSQMASDSEATVLETDMAADETKESEQYEEENDEAGDQSAYCSAAAEVSVLVTDDSEQDEQIDGSEATDCGLLHSDKDLYDNDHEEEIEKLSMEELNQKFEDFIRKMKEEMRITEARQQLVLVN</sequence>
<evidence type="ECO:0000256" key="2">
    <source>
        <dbReference type="SAM" id="SignalP"/>
    </source>
</evidence>